<gene>
    <name evidence="1" type="ORF">SIN_1053</name>
</gene>
<evidence type="ECO:0000313" key="1">
    <source>
        <dbReference type="EMBL" id="EFO54245.1"/>
    </source>
</evidence>
<organism evidence="1">
    <name type="scientific">Streptococcus infantis SK1302</name>
    <dbReference type="NCBI Taxonomy" id="871237"/>
    <lineage>
        <taxon>Bacteria</taxon>
        <taxon>Bacillati</taxon>
        <taxon>Bacillota</taxon>
        <taxon>Bacilli</taxon>
        <taxon>Lactobacillales</taxon>
        <taxon>Streptococcaceae</taxon>
        <taxon>Streptococcus</taxon>
    </lineage>
</organism>
<protein>
    <submittedName>
        <fullName evidence="1">Uncharacterized protein</fullName>
    </submittedName>
</protein>
<name>A0ABN0B4W4_9STRE</name>
<proteinExistence type="predicted"/>
<dbReference type="EMBL" id="AEDY01000058">
    <property type="protein sequence ID" value="EFO54245.1"/>
    <property type="molecule type" value="Genomic_DNA"/>
</dbReference>
<comment type="caution">
    <text evidence="1">The sequence shown here is derived from an EMBL/GenBank/DDBJ whole genome shotgun (WGS) entry which is preliminary data.</text>
</comment>
<sequence>MTISDDFKKLINDFAIKEEIKLHEKFWCLGNLKKINFKWQRLSEKVRLRILEPMKKGTDFLY</sequence>
<reference evidence="1" key="1">
    <citation type="submission" date="2010-09" db="EMBL/GenBank/DDBJ databases">
        <authorList>
            <person name="Daugherty S.C."/>
            <person name="Kilian M."/>
            <person name="Tettelin H."/>
        </authorList>
    </citation>
    <scope>NUCLEOTIDE SEQUENCE [LARGE SCALE GENOMIC DNA]</scope>
    <source>
        <strain evidence="1">SK1302</strain>
    </source>
</reference>
<accession>A0ABN0B4W4</accession>